<dbReference type="PANTHER" id="PTHR34821">
    <property type="entry name" value="INNER MEMBRANE PROTEIN YDCZ"/>
    <property type="match status" value="1"/>
</dbReference>
<dbReference type="RefSeq" id="WP_010999723.1">
    <property type="nucleotide sequence ID" value="NZ_JACJQC010000058.1"/>
</dbReference>
<feature type="transmembrane region" description="Helical" evidence="1">
    <location>
        <begin position="96"/>
        <end position="120"/>
    </location>
</feature>
<keyword evidence="1" id="KW-1133">Transmembrane helix</keyword>
<evidence type="ECO:0000313" key="2">
    <source>
        <dbReference type="EMBL" id="MBD2175203.1"/>
    </source>
</evidence>
<dbReference type="Pfam" id="PF04657">
    <property type="entry name" value="DMT_YdcZ"/>
    <property type="match status" value="1"/>
</dbReference>
<keyword evidence="3" id="KW-1185">Reference proteome</keyword>
<evidence type="ECO:0000256" key="1">
    <source>
        <dbReference type="SAM" id="Phobius"/>
    </source>
</evidence>
<feature type="transmembrane region" description="Helical" evidence="1">
    <location>
        <begin position="70"/>
        <end position="90"/>
    </location>
</feature>
<feature type="transmembrane region" description="Helical" evidence="1">
    <location>
        <begin position="35"/>
        <end position="58"/>
    </location>
</feature>
<keyword evidence="1" id="KW-0812">Transmembrane</keyword>
<proteinExistence type="predicted"/>
<reference evidence="2 3" key="1">
    <citation type="journal article" date="2020" name="ISME J.">
        <title>Comparative genomics reveals insights into cyanobacterial evolution and habitat adaptation.</title>
        <authorList>
            <person name="Chen M.Y."/>
            <person name="Teng W.K."/>
            <person name="Zhao L."/>
            <person name="Hu C.X."/>
            <person name="Zhou Y.K."/>
            <person name="Han B.P."/>
            <person name="Song L.R."/>
            <person name="Shu W.S."/>
        </authorList>
    </citation>
    <scope>NUCLEOTIDE SEQUENCE [LARGE SCALE GENOMIC DNA]</scope>
    <source>
        <strain evidence="2 3">FACHB-318</strain>
    </source>
</reference>
<keyword evidence="1" id="KW-0472">Membrane</keyword>
<dbReference type="PANTHER" id="PTHR34821:SF2">
    <property type="entry name" value="INNER MEMBRANE PROTEIN YDCZ"/>
    <property type="match status" value="1"/>
</dbReference>
<evidence type="ECO:0000313" key="3">
    <source>
        <dbReference type="Proteomes" id="UP000638897"/>
    </source>
</evidence>
<accession>A0ABR7ZRP1</accession>
<organism evidence="2 3">
    <name type="scientific">Anabaena cylindrica FACHB-318</name>
    <dbReference type="NCBI Taxonomy" id="2692880"/>
    <lineage>
        <taxon>Bacteria</taxon>
        <taxon>Bacillati</taxon>
        <taxon>Cyanobacteriota</taxon>
        <taxon>Cyanophyceae</taxon>
        <taxon>Nostocales</taxon>
        <taxon>Nostocaceae</taxon>
        <taxon>Anabaena</taxon>
    </lineage>
</organism>
<comment type="caution">
    <text evidence="2">The sequence shown here is derived from an EMBL/GenBank/DDBJ whole genome shotgun (WGS) entry which is preliminary data.</text>
</comment>
<dbReference type="EMBL" id="JACJQC010000058">
    <property type="protein sequence ID" value="MBD2175203.1"/>
    <property type="molecule type" value="Genomic_DNA"/>
</dbReference>
<protein>
    <submittedName>
        <fullName evidence="2">DMT family transporter</fullName>
    </submittedName>
</protein>
<dbReference type="InterPro" id="IPR006750">
    <property type="entry name" value="YdcZ"/>
</dbReference>
<name>A0ABR7ZRP1_ANACY</name>
<sequence length="157" mass="16715">MEIFLALLGAGSAGGFSTIGAAANAQLKTILDSPIASATINFVVGFSILTLLLVLGIFKPYKLDLLSVTPWWAFLGGLLGAIFVTLSTLIVPKLGLTTTTLVVVFSQMFMSLVIDQLGWFCAIKYPITTPKILGIATLVVAIAINQLDKNYSDQSFK</sequence>
<gene>
    <name evidence="2" type="ORF">H6F81_29090</name>
</gene>
<dbReference type="Proteomes" id="UP000638897">
    <property type="component" value="Unassembled WGS sequence"/>
</dbReference>